<sequence>MGDSDSKNDSSGGSTPATTQATRSRAGCLTCRARKLRCDRNGPDATGSSCGRCARLGVKCVSSNNASLSQKERRQLQGDAARRHDLNQAGFTRLRTAASCRYCRSRRQKCSGDRPACARCQQSKQECIYDRGKTEVKTSESMSPTNIAVTASATSAVMTLQAEGSPLSTLRNFHDKALIRSLVEVFFHEISPLRCFGFIHEPSFMLRMDYLLSNDDKDPLLMTVCALASRATNQPPEIRAQGAAWAQCALVMTRSQAHRISVNNLMCLVLLHEYFARVDEVSQCFILGSLACRLAQALQLNVEYDEDYECRSSALSATEKETRRRLMWACYILDFACSGGLDPIKMFEEEDVSIQMPADEQGFFYRTAGMTSFLKPIGQLAHQDHLGLGVITSNGPLLGGYRAYYIHLLVIRERTIRYLKRRVQEEDPSGPMSQYNLLLSDLEQWRASLPQNLRLTPEIIYIRKSQGELSALFDIHTGYHQCGCDLYRAMIPELQLPPKRHNNMTMTATPEFLAEGKRRWFRHACEMTKVFRLAIEHAPKSMTEPGSSIHAYTAIRTKLYYQLYIMTNKERQTQSAAVEESIQTDLEYLRLMTELHPSAGMTLACSEELVRTLDPRSGGTNPAEEGPSTVDTPVNTASPHHSAGTRSDAGGSAVVVDLAPTSNPSPAVNLNGSQPYSDTSGRPHTAPQVSVDVILHPLAPFRVLRAKLSEKHTPEKMRGSTLSLNGDEAVSPGLNIAAPFLTAPAELPQQQFSNAFWGLDENSFAWINADVQDTDFMMSNGWYA</sequence>
<keyword evidence="3" id="KW-0805">Transcription regulation</keyword>
<dbReference type="SUPFAM" id="SSF57701">
    <property type="entry name" value="Zn2/Cys6 DNA-binding domain"/>
    <property type="match status" value="2"/>
</dbReference>
<evidence type="ECO:0000256" key="1">
    <source>
        <dbReference type="ARBA" id="ARBA00004123"/>
    </source>
</evidence>
<accession>A0A507BAH3</accession>
<dbReference type="InParanoid" id="A0A507BAH3"/>
<dbReference type="InterPro" id="IPR001138">
    <property type="entry name" value="Zn2Cys6_DnaBD"/>
</dbReference>
<evidence type="ECO:0000313" key="8">
    <source>
        <dbReference type="EMBL" id="TPX16867.1"/>
    </source>
</evidence>
<dbReference type="GO" id="GO:0008270">
    <property type="term" value="F:zinc ion binding"/>
    <property type="evidence" value="ECO:0007669"/>
    <property type="project" value="InterPro"/>
</dbReference>
<dbReference type="PROSITE" id="PS50048">
    <property type="entry name" value="ZN2_CY6_FUNGAL_2"/>
    <property type="match status" value="2"/>
</dbReference>
<reference evidence="8 9" key="1">
    <citation type="submission" date="2019-06" db="EMBL/GenBank/DDBJ databases">
        <title>Draft genome sequence of the filamentous fungus Phialemoniopsis curvata isolated from diesel fuel.</title>
        <authorList>
            <person name="Varaljay V.A."/>
            <person name="Lyon W.J."/>
            <person name="Crouch A.L."/>
            <person name="Drake C.E."/>
            <person name="Hollomon J.M."/>
            <person name="Nadeau L.J."/>
            <person name="Nunn H.S."/>
            <person name="Stevenson B.S."/>
            <person name="Bojanowski C.L."/>
            <person name="Crookes-Goodson W.J."/>
        </authorList>
    </citation>
    <scope>NUCLEOTIDE SEQUENCE [LARGE SCALE GENOMIC DNA]</scope>
    <source>
        <strain evidence="8 9">D216</strain>
    </source>
</reference>
<dbReference type="GO" id="GO:0003677">
    <property type="term" value="F:DNA binding"/>
    <property type="evidence" value="ECO:0007669"/>
    <property type="project" value="InterPro"/>
</dbReference>
<dbReference type="Pfam" id="PF00172">
    <property type="entry name" value="Zn_clus"/>
    <property type="match status" value="2"/>
</dbReference>
<dbReference type="InterPro" id="IPR036864">
    <property type="entry name" value="Zn2-C6_fun-type_DNA-bd_sf"/>
</dbReference>
<protein>
    <recommendedName>
        <fullName evidence="7">Zn(2)-C6 fungal-type domain-containing protein</fullName>
    </recommendedName>
</protein>
<dbReference type="AlphaFoldDB" id="A0A507BAH3"/>
<evidence type="ECO:0000256" key="3">
    <source>
        <dbReference type="ARBA" id="ARBA00023015"/>
    </source>
</evidence>
<dbReference type="GO" id="GO:0006351">
    <property type="term" value="P:DNA-templated transcription"/>
    <property type="evidence" value="ECO:0007669"/>
    <property type="project" value="InterPro"/>
</dbReference>
<organism evidence="8 9">
    <name type="scientific">Thyridium curvatum</name>
    <dbReference type="NCBI Taxonomy" id="1093900"/>
    <lineage>
        <taxon>Eukaryota</taxon>
        <taxon>Fungi</taxon>
        <taxon>Dikarya</taxon>
        <taxon>Ascomycota</taxon>
        <taxon>Pezizomycotina</taxon>
        <taxon>Sordariomycetes</taxon>
        <taxon>Sordariomycetidae</taxon>
        <taxon>Thyridiales</taxon>
        <taxon>Thyridiaceae</taxon>
        <taxon>Thyridium</taxon>
    </lineage>
</organism>
<keyword evidence="4" id="KW-0804">Transcription</keyword>
<evidence type="ECO:0000313" key="9">
    <source>
        <dbReference type="Proteomes" id="UP000319257"/>
    </source>
</evidence>
<dbReference type="GeneID" id="41970876"/>
<dbReference type="RefSeq" id="XP_030998578.1">
    <property type="nucleotide sequence ID" value="XM_031137728.1"/>
</dbReference>
<dbReference type="GO" id="GO:0000981">
    <property type="term" value="F:DNA-binding transcription factor activity, RNA polymerase II-specific"/>
    <property type="evidence" value="ECO:0007669"/>
    <property type="project" value="InterPro"/>
</dbReference>
<dbReference type="PANTHER" id="PTHR47338">
    <property type="entry name" value="ZN(II)2CYS6 TRANSCRIPTION FACTOR (EUROFUNG)-RELATED"/>
    <property type="match status" value="1"/>
</dbReference>
<evidence type="ECO:0000256" key="6">
    <source>
        <dbReference type="SAM" id="MobiDB-lite"/>
    </source>
</evidence>
<dbReference type="EMBL" id="SKBQ01000015">
    <property type="protein sequence ID" value="TPX16867.1"/>
    <property type="molecule type" value="Genomic_DNA"/>
</dbReference>
<evidence type="ECO:0000256" key="4">
    <source>
        <dbReference type="ARBA" id="ARBA00023163"/>
    </source>
</evidence>
<dbReference type="PROSITE" id="PS00463">
    <property type="entry name" value="ZN2_CY6_FUNGAL_1"/>
    <property type="match status" value="2"/>
</dbReference>
<dbReference type="InterPro" id="IPR007219">
    <property type="entry name" value="XnlR_reg_dom"/>
</dbReference>
<dbReference type="InterPro" id="IPR050815">
    <property type="entry name" value="TF_fung"/>
</dbReference>
<comment type="subcellular location">
    <subcellularLocation>
        <location evidence="1">Nucleus</location>
    </subcellularLocation>
</comment>
<dbReference type="Gene3D" id="4.10.240.10">
    <property type="entry name" value="Zn(2)-C6 fungal-type DNA-binding domain"/>
    <property type="match status" value="2"/>
</dbReference>
<dbReference type="Proteomes" id="UP000319257">
    <property type="component" value="Unassembled WGS sequence"/>
</dbReference>
<feature type="domain" description="Zn(2)-C6 fungal-type" evidence="7">
    <location>
        <begin position="27"/>
        <end position="62"/>
    </location>
</feature>
<feature type="compositionally biased region" description="Polar residues" evidence="6">
    <location>
        <begin position="660"/>
        <end position="682"/>
    </location>
</feature>
<dbReference type="SMART" id="SM00906">
    <property type="entry name" value="Fungal_trans"/>
    <property type="match status" value="1"/>
</dbReference>
<keyword evidence="5" id="KW-0539">Nucleus</keyword>
<dbReference type="CDD" id="cd12148">
    <property type="entry name" value="fungal_TF_MHR"/>
    <property type="match status" value="1"/>
</dbReference>
<dbReference type="Pfam" id="PF04082">
    <property type="entry name" value="Fungal_trans"/>
    <property type="match status" value="1"/>
</dbReference>
<dbReference type="OrthoDB" id="2563500at2759"/>
<proteinExistence type="predicted"/>
<dbReference type="CDD" id="cd00067">
    <property type="entry name" value="GAL4"/>
    <property type="match status" value="2"/>
</dbReference>
<dbReference type="SMART" id="SM00066">
    <property type="entry name" value="GAL4"/>
    <property type="match status" value="2"/>
</dbReference>
<gene>
    <name evidence="8" type="ORF">E0L32_003429</name>
</gene>
<name>A0A507BAH3_9PEZI</name>
<feature type="region of interest" description="Disordered" evidence="6">
    <location>
        <begin position="613"/>
        <end position="685"/>
    </location>
</feature>
<evidence type="ECO:0000256" key="5">
    <source>
        <dbReference type="ARBA" id="ARBA00023242"/>
    </source>
</evidence>
<evidence type="ECO:0000259" key="7">
    <source>
        <dbReference type="PROSITE" id="PS50048"/>
    </source>
</evidence>
<dbReference type="PANTHER" id="PTHR47338:SF7">
    <property type="entry name" value="ZN(II)2CYS6 TRANSCRIPTION FACTOR (EUROFUNG)"/>
    <property type="match status" value="1"/>
</dbReference>
<feature type="region of interest" description="Disordered" evidence="6">
    <location>
        <begin position="1"/>
        <end position="21"/>
    </location>
</feature>
<dbReference type="STRING" id="1093900.A0A507BAH3"/>
<feature type="compositionally biased region" description="Polar residues" evidence="6">
    <location>
        <begin position="629"/>
        <end position="639"/>
    </location>
</feature>
<dbReference type="GO" id="GO:0005634">
    <property type="term" value="C:nucleus"/>
    <property type="evidence" value="ECO:0007669"/>
    <property type="project" value="UniProtKB-SubCell"/>
</dbReference>
<evidence type="ECO:0000256" key="2">
    <source>
        <dbReference type="ARBA" id="ARBA00022723"/>
    </source>
</evidence>
<comment type="caution">
    <text evidence="8">The sequence shown here is derived from an EMBL/GenBank/DDBJ whole genome shotgun (WGS) entry which is preliminary data.</text>
</comment>
<feature type="domain" description="Zn(2)-C6 fungal-type" evidence="7">
    <location>
        <begin position="99"/>
        <end position="129"/>
    </location>
</feature>
<keyword evidence="9" id="KW-1185">Reference proteome</keyword>
<keyword evidence="2" id="KW-0479">Metal-binding</keyword>